<organism evidence="6 7">
    <name type="scientific">Anaerococcus porci</name>
    <dbReference type="NCBI Taxonomy" id="2652269"/>
    <lineage>
        <taxon>Bacteria</taxon>
        <taxon>Bacillati</taxon>
        <taxon>Bacillota</taxon>
        <taxon>Tissierellia</taxon>
        <taxon>Tissierellales</taxon>
        <taxon>Peptoniphilaceae</taxon>
        <taxon>Anaerococcus</taxon>
    </lineage>
</organism>
<dbReference type="InterPro" id="IPR036866">
    <property type="entry name" value="RibonucZ/Hydroxyglut_hydro"/>
</dbReference>
<keyword evidence="2" id="KW-0479">Metal-binding</keyword>
<evidence type="ECO:0000259" key="5">
    <source>
        <dbReference type="SMART" id="SM00849"/>
    </source>
</evidence>
<dbReference type="PANTHER" id="PTHR46233:SF3">
    <property type="entry name" value="HYDROXYACYLGLUTATHIONE HYDROLASE GLOC"/>
    <property type="match status" value="1"/>
</dbReference>
<evidence type="ECO:0000256" key="3">
    <source>
        <dbReference type="ARBA" id="ARBA00022801"/>
    </source>
</evidence>
<dbReference type="GO" id="GO:0046872">
    <property type="term" value="F:metal ion binding"/>
    <property type="evidence" value="ECO:0007669"/>
    <property type="project" value="UniProtKB-KW"/>
</dbReference>
<evidence type="ECO:0000313" key="6">
    <source>
        <dbReference type="EMBL" id="MSS76879.1"/>
    </source>
</evidence>
<reference evidence="6 7" key="1">
    <citation type="submission" date="2019-08" db="EMBL/GenBank/DDBJ databases">
        <title>In-depth cultivation of the pig gut microbiome towards novel bacterial diversity and tailored functional studies.</title>
        <authorList>
            <person name="Wylensek D."/>
            <person name="Hitch T.C.A."/>
            <person name="Clavel T."/>
        </authorList>
    </citation>
    <scope>NUCLEOTIDE SEQUENCE [LARGE SCALE GENOMIC DNA]</scope>
    <source>
        <strain evidence="6 7">WCA-380-WT-2B</strain>
    </source>
</reference>
<comment type="caution">
    <text evidence="6">The sequence shown here is derived from an EMBL/GenBank/DDBJ whole genome shotgun (WGS) entry which is preliminary data.</text>
</comment>
<keyword evidence="4" id="KW-0862">Zinc</keyword>
<dbReference type="SUPFAM" id="SSF56281">
    <property type="entry name" value="Metallo-hydrolase/oxidoreductase"/>
    <property type="match status" value="1"/>
</dbReference>
<comment type="cofactor">
    <cofactor evidence="1">
        <name>Zn(2+)</name>
        <dbReference type="ChEBI" id="CHEBI:29105"/>
    </cofactor>
</comment>
<evidence type="ECO:0000256" key="2">
    <source>
        <dbReference type="ARBA" id="ARBA00022723"/>
    </source>
</evidence>
<dbReference type="CDD" id="cd06262">
    <property type="entry name" value="metallo-hydrolase-like_MBL-fold"/>
    <property type="match status" value="1"/>
</dbReference>
<dbReference type="EMBL" id="VULQ01000001">
    <property type="protein sequence ID" value="MSS76879.1"/>
    <property type="molecule type" value="Genomic_DNA"/>
</dbReference>
<dbReference type="RefSeq" id="WP_154538736.1">
    <property type="nucleotide sequence ID" value="NZ_JAXDSU010000003.1"/>
</dbReference>
<dbReference type="PANTHER" id="PTHR46233">
    <property type="entry name" value="HYDROXYACYLGLUTATHIONE HYDROLASE GLOC"/>
    <property type="match status" value="1"/>
</dbReference>
<feature type="domain" description="Metallo-beta-lactamase" evidence="5">
    <location>
        <begin position="12"/>
        <end position="184"/>
    </location>
</feature>
<dbReference type="Pfam" id="PF00753">
    <property type="entry name" value="Lactamase_B"/>
    <property type="match status" value="1"/>
</dbReference>
<name>A0A6N7VT54_9FIRM</name>
<dbReference type="Proteomes" id="UP000441925">
    <property type="component" value="Unassembled WGS sequence"/>
</dbReference>
<dbReference type="SMART" id="SM00849">
    <property type="entry name" value="Lactamase_B"/>
    <property type="match status" value="1"/>
</dbReference>
<dbReference type="Gene3D" id="3.60.15.10">
    <property type="entry name" value="Ribonuclease Z/Hydroxyacylglutathione hydrolase-like"/>
    <property type="match status" value="1"/>
</dbReference>
<proteinExistence type="predicted"/>
<keyword evidence="3 6" id="KW-0378">Hydrolase</keyword>
<evidence type="ECO:0000256" key="4">
    <source>
        <dbReference type="ARBA" id="ARBA00022833"/>
    </source>
</evidence>
<dbReference type="GO" id="GO:0016787">
    <property type="term" value="F:hydrolase activity"/>
    <property type="evidence" value="ECO:0007669"/>
    <property type="project" value="UniProtKB-KW"/>
</dbReference>
<sequence length="201" mass="23225">MYIKKIEDGPMMANCYIVYDESKNGFLIDPVYPKGKIEKFIEVNNIKIDFILLTHTHFDHLLGLKYFKNKYNVDVYASEDSKDIAKDPDYNLSRGFRDLDIEINRFLKDGEIFSKYNIRAIKTPGHSLDSMSYKLGNNIFTGDTLFKQSIGRSDFPGGSYNNLISSIINKLFIYDDDVIIYPGHGEESKIGYEKRNNPFLN</sequence>
<evidence type="ECO:0000313" key="7">
    <source>
        <dbReference type="Proteomes" id="UP000441925"/>
    </source>
</evidence>
<gene>
    <name evidence="6" type="ORF">FYJ26_00250</name>
</gene>
<evidence type="ECO:0000256" key="1">
    <source>
        <dbReference type="ARBA" id="ARBA00001947"/>
    </source>
</evidence>
<dbReference type="InterPro" id="IPR001279">
    <property type="entry name" value="Metallo-B-lactamas"/>
</dbReference>
<accession>A0A6N7VT54</accession>
<keyword evidence="7" id="KW-1185">Reference proteome</keyword>
<dbReference type="InterPro" id="IPR051453">
    <property type="entry name" value="MBL_Glyoxalase_II"/>
</dbReference>
<dbReference type="AlphaFoldDB" id="A0A6N7VT54"/>
<protein>
    <submittedName>
        <fullName evidence="6">MBL fold metallo-hydrolase</fullName>
    </submittedName>
</protein>